<reference evidence="1 2" key="1">
    <citation type="submission" date="2018-03" db="EMBL/GenBank/DDBJ databases">
        <authorList>
            <person name="Gully D."/>
        </authorList>
    </citation>
    <scope>NUCLEOTIDE SEQUENCE [LARGE SCALE GENOMIC DNA]</scope>
    <source>
        <strain evidence="1">ORS3257</strain>
    </source>
</reference>
<proteinExistence type="predicted"/>
<accession>A0A2U3Q869</accession>
<evidence type="ECO:0000313" key="2">
    <source>
        <dbReference type="Proteomes" id="UP000246085"/>
    </source>
</evidence>
<dbReference type="Proteomes" id="UP000246085">
    <property type="component" value="Chromosome BRAD3257"/>
</dbReference>
<sequence>MGECSARRACRTFAWYLGPATMMIPAFQKTAFEYIVGPLAMSFNRSFRQK</sequence>
<organism evidence="1 2">
    <name type="scientific">Bradyrhizobium vignae</name>
    <dbReference type="NCBI Taxonomy" id="1549949"/>
    <lineage>
        <taxon>Bacteria</taxon>
        <taxon>Pseudomonadati</taxon>
        <taxon>Pseudomonadota</taxon>
        <taxon>Alphaproteobacteria</taxon>
        <taxon>Hyphomicrobiales</taxon>
        <taxon>Nitrobacteraceae</taxon>
        <taxon>Bradyrhizobium</taxon>
    </lineage>
</organism>
<dbReference type="KEGG" id="bvz:BRAD3257_6723"/>
<dbReference type="EMBL" id="LS398110">
    <property type="protein sequence ID" value="SPP97614.1"/>
    <property type="molecule type" value="Genomic_DNA"/>
</dbReference>
<gene>
    <name evidence="1" type="ORF">BRAD3257_6723</name>
</gene>
<evidence type="ECO:0000313" key="1">
    <source>
        <dbReference type="EMBL" id="SPP97614.1"/>
    </source>
</evidence>
<protein>
    <submittedName>
        <fullName evidence="1">Uncharacterized protein</fullName>
    </submittedName>
</protein>
<dbReference type="AlphaFoldDB" id="A0A2U3Q869"/>
<name>A0A2U3Q869_9BRAD</name>